<dbReference type="InterPro" id="IPR016161">
    <property type="entry name" value="Ald_DH/histidinol_DH"/>
</dbReference>
<dbReference type="Proteomes" id="UP000191160">
    <property type="component" value="Unassembled WGS sequence"/>
</dbReference>
<dbReference type="PROSITE" id="PS00687">
    <property type="entry name" value="ALDEHYDE_DEHYDR_GLU"/>
    <property type="match status" value="1"/>
</dbReference>
<evidence type="ECO:0000256" key="1">
    <source>
        <dbReference type="ARBA" id="ARBA00009986"/>
    </source>
</evidence>
<comment type="caution">
    <text evidence="7">The sequence shown here is derived from an EMBL/GenBank/DDBJ whole genome shotgun (WGS) entry which is preliminary data.</text>
</comment>
<dbReference type="AlphaFoldDB" id="A0A1T1H795"/>
<dbReference type="InterPro" id="IPR016162">
    <property type="entry name" value="Ald_DH_N"/>
</dbReference>
<gene>
    <name evidence="7" type="ORF">B1202_02120</name>
</gene>
<dbReference type="FunFam" id="3.40.605.10:FF:000007">
    <property type="entry name" value="NAD/NADP-dependent betaine aldehyde dehydrogenase"/>
    <property type="match status" value="1"/>
</dbReference>
<dbReference type="PANTHER" id="PTHR42986">
    <property type="entry name" value="BENZALDEHYDE DEHYDROGENASE YFMT"/>
    <property type="match status" value="1"/>
</dbReference>
<accession>A0A1T1H795</accession>
<dbReference type="InterPro" id="IPR029510">
    <property type="entry name" value="Ald_DH_CS_GLU"/>
</dbReference>
<name>A0A1T1H795_9GAMM</name>
<sequence>MSAYTALDLQYIGGQWRAGTSTRHIKNINPFSQAEIFELQAASSVDVDSAYSAAEAAFKSEVTKSIEVRQQVITKLTQTIQQRREEIIQWLIDESGSTRLKANIEVDAALGIIQESLSFPEKMQTTQLESKDPSRKSFVLRKPLGVIAVISPWNFPFHLSMRSVVTAIACGNSVVLKPASDTPVTGGTLLGKLFEEAGLPHGVLNVVAGSGSEIGDYFVEHPVPKMISFTGSTEVGQQVGVKALGSSRIKRLALELGGNAPLVILDDADLDLAVELTVMGRFLHQGQICMSTNRVIVDESLHDAYVETLIKRVKSIVAGDPNAAETLIGPIINKAQVDKLKTIIQNAIQQDAILAYAGGIEGQLVAPHIFTHVDAHADIALEESFGPILPILKARDEAHALKLANSTRFGLSSAVCTSNLARGGEFAAKLDIGMTHINGISVADHSNAPFGGERNSGLGRFNGEWIFEEFTRTHWQTFPA</sequence>
<dbReference type="RefSeq" id="WP_078189217.1">
    <property type="nucleotide sequence ID" value="NZ_JAMCOZ010000010.1"/>
</dbReference>
<dbReference type="InterPro" id="IPR016163">
    <property type="entry name" value="Ald_DH_C"/>
</dbReference>
<evidence type="ECO:0000256" key="2">
    <source>
        <dbReference type="ARBA" id="ARBA00023002"/>
    </source>
</evidence>
<proteinExistence type="inferred from homology"/>
<comment type="similarity">
    <text evidence="1 5">Belongs to the aldehyde dehydrogenase family.</text>
</comment>
<feature type="active site" evidence="4">
    <location>
        <position position="255"/>
    </location>
</feature>
<organism evidence="7 8">
    <name type="scientific">Acinetobacter amyesii</name>
    <dbReference type="NCBI Taxonomy" id="2942470"/>
    <lineage>
        <taxon>Bacteria</taxon>
        <taxon>Pseudomonadati</taxon>
        <taxon>Pseudomonadota</taxon>
        <taxon>Gammaproteobacteria</taxon>
        <taxon>Moraxellales</taxon>
        <taxon>Moraxellaceae</taxon>
        <taxon>Acinetobacter</taxon>
    </lineage>
</organism>
<reference evidence="7 8" key="1">
    <citation type="submission" date="2017-02" db="EMBL/GenBank/DDBJ databases">
        <title>Acinetobacter sp. ANC 4945, whole genome shotgun sequencing project.</title>
        <authorList>
            <person name="Radolfova-Krizova L."/>
            <person name="Al Atrouni A."/>
            <person name="Nemec A."/>
        </authorList>
    </citation>
    <scope>NUCLEOTIDE SEQUENCE [LARGE SCALE GENOMIC DNA]</scope>
    <source>
        <strain evidence="7 8">ANC 4945</strain>
    </source>
</reference>
<dbReference type="EMBL" id="MVKX01000001">
    <property type="protein sequence ID" value="OOV85741.1"/>
    <property type="molecule type" value="Genomic_DNA"/>
</dbReference>
<dbReference type="InterPro" id="IPR015590">
    <property type="entry name" value="Aldehyde_DH_dom"/>
</dbReference>
<evidence type="ECO:0000313" key="8">
    <source>
        <dbReference type="Proteomes" id="UP000191160"/>
    </source>
</evidence>
<dbReference type="Gene3D" id="3.40.605.10">
    <property type="entry name" value="Aldehyde Dehydrogenase, Chain A, domain 1"/>
    <property type="match status" value="1"/>
</dbReference>
<evidence type="ECO:0000313" key="7">
    <source>
        <dbReference type="EMBL" id="OOV85741.1"/>
    </source>
</evidence>
<dbReference type="SUPFAM" id="SSF53720">
    <property type="entry name" value="ALDH-like"/>
    <property type="match status" value="1"/>
</dbReference>
<feature type="domain" description="Aldehyde dehydrogenase" evidence="6">
    <location>
        <begin position="16"/>
        <end position="475"/>
    </location>
</feature>
<dbReference type="Pfam" id="PF00171">
    <property type="entry name" value="Aldedh"/>
    <property type="match status" value="1"/>
</dbReference>
<keyword evidence="2 5" id="KW-0560">Oxidoreductase</keyword>
<keyword evidence="8" id="KW-1185">Reference proteome</keyword>
<keyword evidence="3" id="KW-0520">NAD</keyword>
<evidence type="ECO:0000256" key="3">
    <source>
        <dbReference type="ARBA" id="ARBA00023027"/>
    </source>
</evidence>
<evidence type="ECO:0000256" key="4">
    <source>
        <dbReference type="PROSITE-ProRule" id="PRU10007"/>
    </source>
</evidence>
<evidence type="ECO:0000256" key="5">
    <source>
        <dbReference type="RuleBase" id="RU003345"/>
    </source>
</evidence>
<evidence type="ECO:0000259" key="6">
    <source>
        <dbReference type="Pfam" id="PF00171"/>
    </source>
</evidence>
<dbReference type="PANTHER" id="PTHR42986:SF1">
    <property type="entry name" value="BENZALDEHYDE DEHYDROGENASE YFMT"/>
    <property type="match status" value="1"/>
</dbReference>
<protein>
    <submittedName>
        <fullName evidence="7">Aldehyde dehydrogenase</fullName>
    </submittedName>
</protein>
<dbReference type="GO" id="GO:0016620">
    <property type="term" value="F:oxidoreductase activity, acting on the aldehyde or oxo group of donors, NAD or NADP as acceptor"/>
    <property type="evidence" value="ECO:0007669"/>
    <property type="project" value="InterPro"/>
</dbReference>
<dbReference type="Gene3D" id="3.40.309.10">
    <property type="entry name" value="Aldehyde Dehydrogenase, Chain A, domain 2"/>
    <property type="match status" value="1"/>
</dbReference>